<dbReference type="OrthoDB" id="5971574at2759"/>
<dbReference type="EMBL" id="CAJOBC010000302">
    <property type="protein sequence ID" value="CAF3568475.1"/>
    <property type="molecule type" value="Genomic_DNA"/>
</dbReference>
<keyword evidence="2" id="KW-0449">Lipoprotein</keyword>
<keyword evidence="2" id="KW-0112">Calmodulin-binding</keyword>
<feature type="domain" description="GH15-like" evidence="3">
    <location>
        <begin position="46"/>
        <end position="444"/>
    </location>
</feature>
<comment type="similarity">
    <text evidence="2">Belongs to the phosphorylase b kinase regulatory chain family.</text>
</comment>
<keyword evidence="9" id="KW-1185">Reference proteome</keyword>
<comment type="pathway">
    <text evidence="2">Glycan biosynthesis; glycogen metabolism.</text>
</comment>
<dbReference type="Proteomes" id="UP000663829">
    <property type="component" value="Unassembled WGS sequence"/>
</dbReference>
<keyword evidence="2" id="KW-0321">Glycogen metabolism</keyword>
<keyword evidence="2" id="KW-0472">Membrane</keyword>
<evidence type="ECO:0000259" key="4">
    <source>
        <dbReference type="Pfam" id="PF19292"/>
    </source>
</evidence>
<evidence type="ECO:0000313" key="6">
    <source>
        <dbReference type="EMBL" id="CAF1224729.1"/>
    </source>
</evidence>
<dbReference type="EMBL" id="CAJNOQ010000302">
    <property type="protein sequence ID" value="CAF0784844.1"/>
    <property type="molecule type" value="Genomic_DNA"/>
</dbReference>
<dbReference type="PANTHER" id="PTHR10749">
    <property type="entry name" value="PHOSPHORYLASE B KINASE REGULATORY SUBUNIT"/>
    <property type="match status" value="1"/>
</dbReference>
<name>A0A813RP79_9BILA</name>
<evidence type="ECO:0000259" key="3">
    <source>
        <dbReference type="Pfam" id="PF00723"/>
    </source>
</evidence>
<accession>A0A813RP79</accession>
<evidence type="ECO:0000313" key="5">
    <source>
        <dbReference type="EMBL" id="CAF0784844.1"/>
    </source>
</evidence>
<comment type="function">
    <text evidence="2">Phosphorylase b kinase catalyzes the phosphorylation of serine in certain substrates, including troponin I.</text>
</comment>
<protein>
    <recommendedName>
        <fullName evidence="2">Phosphorylase b kinase regulatory subunit</fullName>
    </recommendedName>
</protein>
<evidence type="ECO:0000256" key="2">
    <source>
        <dbReference type="RuleBase" id="RU364123"/>
    </source>
</evidence>
<dbReference type="EMBL" id="CAJOBA010036943">
    <property type="protein sequence ID" value="CAF4032852.1"/>
    <property type="molecule type" value="Genomic_DNA"/>
</dbReference>
<keyword evidence="2" id="KW-1003">Cell membrane</keyword>
<dbReference type="Pfam" id="PF19292">
    <property type="entry name" value="KPBB_C"/>
    <property type="match status" value="1"/>
</dbReference>
<reference evidence="5" key="1">
    <citation type="submission" date="2021-02" db="EMBL/GenBank/DDBJ databases">
        <authorList>
            <person name="Nowell W R."/>
        </authorList>
    </citation>
    <scope>NUCLEOTIDE SEQUENCE</scope>
</reference>
<gene>
    <name evidence="5" type="ORF">GPM918_LOCUS2673</name>
    <name evidence="6" type="ORF">OVA965_LOCUS25088</name>
    <name evidence="7" type="ORF">SRO942_LOCUS2673</name>
    <name evidence="8" type="ORF">TMI583_LOCUS25814</name>
</gene>
<comment type="caution">
    <text evidence="5">The sequence shown here is derived from an EMBL/GenBank/DDBJ whole genome shotgun (WGS) entry which is preliminary data.</text>
</comment>
<dbReference type="UniPathway" id="UPA00163"/>
<feature type="domain" description="Phosphorylase b kinase regulatory subunit alpha/beta C-terminal" evidence="4">
    <location>
        <begin position="488"/>
        <end position="621"/>
    </location>
</feature>
<sequence>EMMIHYFYIDQAKQQSSSQSETSERGGGNNQNLFVPSQEILNGNFFLLGQSVWIICQLLLEKLLTVSDLDPIRRYLPPYDRPKANARYSSIQDSAYGSLGVNEKFGFSGRPNRPIGVLGTCKVYRICSKTVVAYPLTFETNDFYMSADHNLLLDNIRSDFEFLTKCWKLKGRPIYIMLLREQHLRGPQKAELLELLTQIRQGKLSSNITVRLERLQTSIAAACIEHLDFLNFNSEAVELHFNPVNEPKSVHESGQYKSLTDMSKLPIIFEDLDYVNHVCDFKNRSPHELREILKNTDTSVSSLRIQTLCVYELYKQGGLELMIDHRRVREYLEMIGKEAAEIQHWSILRFVSSILHKMVDSLAPALTNLLVRGKTVTIGVFGHDETVIDKPMRPKEIFDILYGDSVFGRSEFHAVLLQELLINVSTLMSTNPQLFNGILKLRLGWILEAMKLGLDNFKADIEDLVTLNTLSPNEVKQLLYYVLTFNVQLFQDRAEAERRTYFQKRQMDGALCRVPIQFFEHAWYILEKTPGGIKLCDYLLPQQPTLSDMTDYELNFSLKIDEMLSRISDPPYRCLVVEMFELINVLLRRNPELRFLKTLDFDYLISEAVQLFKQQTNPPDAYSAFYNLPISLLGSTGFMIKAIIGYLFDPTAAVTSETNIEICKIS</sequence>
<dbReference type="GO" id="GO:0005886">
    <property type="term" value="C:plasma membrane"/>
    <property type="evidence" value="ECO:0007669"/>
    <property type="project" value="UniProtKB-SubCell"/>
</dbReference>
<evidence type="ECO:0000256" key="1">
    <source>
        <dbReference type="ARBA" id="ARBA00023277"/>
    </source>
</evidence>
<dbReference type="InterPro" id="IPR008734">
    <property type="entry name" value="PHK_A/B_su"/>
</dbReference>
<dbReference type="Pfam" id="PF00723">
    <property type="entry name" value="Glyco_hydro_15"/>
    <property type="match status" value="1"/>
</dbReference>
<dbReference type="Proteomes" id="UP000682733">
    <property type="component" value="Unassembled WGS sequence"/>
</dbReference>
<dbReference type="InterPro" id="IPR045583">
    <property type="entry name" value="KPBA/B_C"/>
</dbReference>
<proteinExistence type="inferred from homology"/>
<dbReference type="EMBL" id="CAJNOK010015399">
    <property type="protein sequence ID" value="CAF1224729.1"/>
    <property type="molecule type" value="Genomic_DNA"/>
</dbReference>
<dbReference type="Proteomes" id="UP000677228">
    <property type="component" value="Unassembled WGS sequence"/>
</dbReference>
<evidence type="ECO:0000313" key="9">
    <source>
        <dbReference type="Proteomes" id="UP000663829"/>
    </source>
</evidence>
<feature type="non-terminal residue" evidence="5">
    <location>
        <position position="666"/>
    </location>
</feature>
<dbReference type="GO" id="GO:0005964">
    <property type="term" value="C:phosphorylase kinase complex"/>
    <property type="evidence" value="ECO:0007669"/>
    <property type="project" value="TreeGrafter"/>
</dbReference>
<comment type="subcellular location">
    <subcellularLocation>
        <location evidence="2">Cell membrane</location>
        <topology evidence="2">Lipid-anchor</topology>
        <orientation evidence="2">Cytoplasmic side</orientation>
    </subcellularLocation>
</comment>
<dbReference type="GO" id="GO:0005516">
    <property type="term" value="F:calmodulin binding"/>
    <property type="evidence" value="ECO:0007669"/>
    <property type="project" value="UniProtKB-KW"/>
</dbReference>
<evidence type="ECO:0000313" key="7">
    <source>
        <dbReference type="EMBL" id="CAF3568475.1"/>
    </source>
</evidence>
<dbReference type="GO" id="GO:0005977">
    <property type="term" value="P:glycogen metabolic process"/>
    <property type="evidence" value="ECO:0007669"/>
    <property type="project" value="UniProtKB-UniPathway"/>
</dbReference>
<evidence type="ECO:0000313" key="8">
    <source>
        <dbReference type="EMBL" id="CAF4032852.1"/>
    </source>
</evidence>
<keyword evidence="1 2" id="KW-0119">Carbohydrate metabolism</keyword>
<keyword evidence="2" id="KW-0636">Prenylation</keyword>
<dbReference type="PANTHER" id="PTHR10749:SF8">
    <property type="entry name" value="PHOSPHORYLASE B KINASE REGULATORY SUBUNIT BETA"/>
    <property type="match status" value="1"/>
</dbReference>
<dbReference type="AlphaFoldDB" id="A0A813RP79"/>
<dbReference type="Proteomes" id="UP000681722">
    <property type="component" value="Unassembled WGS sequence"/>
</dbReference>
<dbReference type="InterPro" id="IPR011613">
    <property type="entry name" value="GH15-like"/>
</dbReference>
<organism evidence="5 9">
    <name type="scientific">Didymodactylos carnosus</name>
    <dbReference type="NCBI Taxonomy" id="1234261"/>
    <lineage>
        <taxon>Eukaryota</taxon>
        <taxon>Metazoa</taxon>
        <taxon>Spiralia</taxon>
        <taxon>Gnathifera</taxon>
        <taxon>Rotifera</taxon>
        <taxon>Eurotatoria</taxon>
        <taxon>Bdelloidea</taxon>
        <taxon>Philodinida</taxon>
        <taxon>Philodinidae</taxon>
        <taxon>Didymodactylos</taxon>
    </lineage>
</organism>